<protein>
    <submittedName>
        <fullName evidence="4">BZIP domain-containing protein</fullName>
    </submittedName>
</protein>
<keyword evidence="1" id="KW-0175">Coiled coil</keyword>
<feature type="compositionally biased region" description="Basic residues" evidence="2">
    <location>
        <begin position="1"/>
        <end position="14"/>
    </location>
</feature>
<sequence length="316" mass="35771">MAHRKQQNIRRKRLRSDESLTLTSENSFPLTAAARAAASALAMKLPFNTAPTFEATSAALEPTSSPSRLICDPMFPQFDGPLFMENDFELSPLSYDEASAWFFNEPQKLTVARMDPGPLSPSPMADVKVEVESDGDESPEVVHSLKVPFNSSESKVVKRGRPMKITSRSKQALYAREYRRKNKQALWDYERRVKEQDDEIMRLRIQNRRMQEKLSKLISMKDAINMHYDGPIEEQMQGLKITLAEIRSHPSTKQLLYSTGCSAFCVHVNGDSFSILSCEACNARKTKVPGHNAEEVRDENVELFDGDFESISDSIR</sequence>
<organism evidence="3 4">
    <name type="scientific">Parascaris univalens</name>
    <name type="common">Nematode worm</name>
    <dbReference type="NCBI Taxonomy" id="6257"/>
    <lineage>
        <taxon>Eukaryota</taxon>
        <taxon>Metazoa</taxon>
        <taxon>Ecdysozoa</taxon>
        <taxon>Nematoda</taxon>
        <taxon>Chromadorea</taxon>
        <taxon>Rhabditida</taxon>
        <taxon>Spirurina</taxon>
        <taxon>Ascaridomorpha</taxon>
        <taxon>Ascaridoidea</taxon>
        <taxon>Ascarididae</taxon>
        <taxon>Parascaris</taxon>
    </lineage>
</organism>
<dbReference type="AlphaFoldDB" id="A0A915BLN8"/>
<keyword evidence="3" id="KW-1185">Reference proteome</keyword>
<accession>A0A915BLN8</accession>
<feature type="coiled-coil region" evidence="1">
    <location>
        <begin position="186"/>
        <end position="220"/>
    </location>
</feature>
<name>A0A915BLN8_PARUN</name>
<dbReference type="Proteomes" id="UP000887569">
    <property type="component" value="Unplaced"/>
</dbReference>
<feature type="region of interest" description="Disordered" evidence="2">
    <location>
        <begin position="1"/>
        <end position="20"/>
    </location>
</feature>
<evidence type="ECO:0000256" key="1">
    <source>
        <dbReference type="SAM" id="Coils"/>
    </source>
</evidence>
<proteinExistence type="predicted"/>
<reference evidence="4" key="1">
    <citation type="submission" date="2022-11" db="UniProtKB">
        <authorList>
            <consortium name="WormBaseParasite"/>
        </authorList>
    </citation>
    <scope>IDENTIFICATION</scope>
</reference>
<evidence type="ECO:0000313" key="4">
    <source>
        <dbReference type="WBParaSite" id="PgR046_g024_t01"/>
    </source>
</evidence>
<dbReference type="WBParaSite" id="PgR046_g024_t01">
    <property type="protein sequence ID" value="PgR046_g024_t01"/>
    <property type="gene ID" value="PgR046_g024"/>
</dbReference>
<evidence type="ECO:0000256" key="2">
    <source>
        <dbReference type="SAM" id="MobiDB-lite"/>
    </source>
</evidence>
<evidence type="ECO:0000313" key="3">
    <source>
        <dbReference type="Proteomes" id="UP000887569"/>
    </source>
</evidence>